<dbReference type="InterPro" id="IPR003594">
    <property type="entry name" value="HATPase_dom"/>
</dbReference>
<keyword evidence="3" id="KW-0597">Phosphoprotein</keyword>
<evidence type="ECO:0000256" key="5">
    <source>
        <dbReference type="ARBA" id="ARBA00022741"/>
    </source>
</evidence>
<keyword evidence="13" id="KW-1185">Reference proteome</keyword>
<dbReference type="Gene3D" id="3.30.565.10">
    <property type="entry name" value="Histidine kinase-like ATPase, C-terminal domain"/>
    <property type="match status" value="1"/>
</dbReference>
<keyword evidence="9" id="KW-0812">Transmembrane</keyword>
<dbReference type="PANTHER" id="PTHR24421:SF10">
    <property type="entry name" value="NITRATE_NITRITE SENSOR PROTEIN NARQ"/>
    <property type="match status" value="1"/>
</dbReference>
<evidence type="ECO:0000256" key="1">
    <source>
        <dbReference type="ARBA" id="ARBA00000085"/>
    </source>
</evidence>
<feature type="transmembrane region" description="Helical" evidence="9">
    <location>
        <begin position="114"/>
        <end position="132"/>
    </location>
</feature>
<feature type="transmembrane region" description="Helical" evidence="9">
    <location>
        <begin position="39"/>
        <end position="57"/>
    </location>
</feature>
<evidence type="ECO:0000256" key="7">
    <source>
        <dbReference type="ARBA" id="ARBA00022840"/>
    </source>
</evidence>
<evidence type="ECO:0000256" key="9">
    <source>
        <dbReference type="SAM" id="Phobius"/>
    </source>
</evidence>
<evidence type="ECO:0000256" key="6">
    <source>
        <dbReference type="ARBA" id="ARBA00022777"/>
    </source>
</evidence>
<evidence type="ECO:0000259" key="11">
    <source>
        <dbReference type="Pfam" id="PF07730"/>
    </source>
</evidence>
<evidence type="ECO:0000256" key="3">
    <source>
        <dbReference type="ARBA" id="ARBA00022553"/>
    </source>
</evidence>
<proteinExistence type="predicted"/>
<dbReference type="GO" id="GO:0016301">
    <property type="term" value="F:kinase activity"/>
    <property type="evidence" value="ECO:0007669"/>
    <property type="project" value="UniProtKB-KW"/>
</dbReference>
<dbReference type="Proteomes" id="UP001171902">
    <property type="component" value="Unassembled WGS sequence"/>
</dbReference>
<evidence type="ECO:0000313" key="13">
    <source>
        <dbReference type="Proteomes" id="UP001171902"/>
    </source>
</evidence>
<feature type="transmembrane region" description="Helical" evidence="9">
    <location>
        <begin position="14"/>
        <end position="33"/>
    </location>
</feature>
<feature type="transmembrane region" description="Helical" evidence="9">
    <location>
        <begin position="64"/>
        <end position="82"/>
    </location>
</feature>
<feature type="transmembrane region" description="Helical" evidence="9">
    <location>
        <begin position="88"/>
        <end position="107"/>
    </location>
</feature>
<dbReference type="SUPFAM" id="SSF55874">
    <property type="entry name" value="ATPase domain of HSP90 chaperone/DNA topoisomerase II/histidine kinase"/>
    <property type="match status" value="1"/>
</dbReference>
<accession>A0ABT7YWS5</accession>
<feature type="transmembrane region" description="Helical" evidence="9">
    <location>
        <begin position="144"/>
        <end position="165"/>
    </location>
</feature>
<keyword evidence="4" id="KW-0808">Transferase</keyword>
<evidence type="ECO:0000256" key="4">
    <source>
        <dbReference type="ARBA" id="ARBA00022679"/>
    </source>
</evidence>
<comment type="catalytic activity">
    <reaction evidence="1">
        <text>ATP + protein L-histidine = ADP + protein N-phospho-L-histidine.</text>
        <dbReference type="EC" id="2.7.13.3"/>
    </reaction>
</comment>
<sequence>MNDASRRKDSTARVARMLTAAAVVAAGAVGLAFAQWSAVVPAVAAVLALAAPGGRCLRYRRTGAAASAVAAVSLLCTLLHRGPLTGSAGIWVLVELAAFAVLVGVAVRHAPGRQAAGAAALAVLALGLQPLRMLRDASPLWTEYVFFLGGWTIVGLVAVAVGVVARLADRRRSRALAEVRRRERLALAGDLHDLVAHDVTGIVLDAQATRAEADPAQAPDALERIEKAGLQALAAMDRTVGMLRDEGGAAEPGTRTYGVADVAELADRFAATARVPVHRHIDPDLADRVPREAGDAVYRLVAEALTNVRRHAPSAAEVSVALTAEAAVLRVRVADTASRSLVRHHRLAHRGGHGGTGLIGLAARVEALGGELHAGPDATGWLVEASLPLGREAS</sequence>
<dbReference type="EMBL" id="JAUEMJ010000011">
    <property type="protein sequence ID" value="MDN3243074.1"/>
    <property type="molecule type" value="Genomic_DNA"/>
</dbReference>
<organism evidence="12 13">
    <name type="scientific">Glycomyces tritici</name>
    <dbReference type="NCBI Taxonomy" id="2665176"/>
    <lineage>
        <taxon>Bacteria</taxon>
        <taxon>Bacillati</taxon>
        <taxon>Actinomycetota</taxon>
        <taxon>Actinomycetes</taxon>
        <taxon>Glycomycetales</taxon>
        <taxon>Glycomycetaceae</taxon>
        <taxon>Glycomyces</taxon>
    </lineage>
</organism>
<keyword evidence="6 12" id="KW-0418">Kinase</keyword>
<evidence type="ECO:0000256" key="2">
    <source>
        <dbReference type="ARBA" id="ARBA00012438"/>
    </source>
</evidence>
<dbReference type="Gene3D" id="1.20.5.1930">
    <property type="match status" value="1"/>
</dbReference>
<dbReference type="Pfam" id="PF02518">
    <property type="entry name" value="HATPase_c"/>
    <property type="match status" value="1"/>
</dbReference>
<dbReference type="InterPro" id="IPR050482">
    <property type="entry name" value="Sensor_HK_TwoCompSys"/>
</dbReference>
<dbReference type="InterPro" id="IPR036890">
    <property type="entry name" value="HATPase_C_sf"/>
</dbReference>
<dbReference type="EC" id="2.7.13.3" evidence="2"/>
<protein>
    <recommendedName>
        <fullName evidence="2">histidine kinase</fullName>
        <ecNumber evidence="2">2.7.13.3</ecNumber>
    </recommendedName>
</protein>
<keyword evidence="9" id="KW-1133">Transmembrane helix</keyword>
<evidence type="ECO:0000256" key="8">
    <source>
        <dbReference type="ARBA" id="ARBA00023012"/>
    </source>
</evidence>
<feature type="domain" description="Histidine kinase/HSP90-like ATPase" evidence="10">
    <location>
        <begin position="295"/>
        <end position="389"/>
    </location>
</feature>
<gene>
    <name evidence="12" type="ORF">QWI33_25355</name>
</gene>
<dbReference type="Pfam" id="PF07730">
    <property type="entry name" value="HisKA_3"/>
    <property type="match status" value="1"/>
</dbReference>
<dbReference type="RefSeq" id="WP_289959633.1">
    <property type="nucleotide sequence ID" value="NZ_JAUEMJ010000011.1"/>
</dbReference>
<name>A0ABT7YWS5_9ACTN</name>
<feature type="domain" description="Signal transduction histidine kinase subgroup 3 dimerisation and phosphoacceptor" evidence="11">
    <location>
        <begin position="183"/>
        <end position="246"/>
    </location>
</feature>
<keyword evidence="7" id="KW-0067">ATP-binding</keyword>
<dbReference type="InterPro" id="IPR011712">
    <property type="entry name" value="Sig_transdc_His_kin_sub3_dim/P"/>
</dbReference>
<keyword evidence="8" id="KW-0902">Two-component regulatory system</keyword>
<evidence type="ECO:0000259" key="10">
    <source>
        <dbReference type="Pfam" id="PF02518"/>
    </source>
</evidence>
<keyword evidence="9" id="KW-0472">Membrane</keyword>
<reference evidence="12" key="1">
    <citation type="submission" date="2023-06" db="EMBL/GenBank/DDBJ databases">
        <title>Gycomyces niveus sp.nov., a novel actinomycete isolated from soil in Shouguang.</title>
        <authorList>
            <person name="Yang X."/>
            <person name="Zhao J."/>
        </authorList>
    </citation>
    <scope>NUCLEOTIDE SEQUENCE</scope>
    <source>
        <strain evidence="12">NEAU C2</strain>
    </source>
</reference>
<comment type="caution">
    <text evidence="12">The sequence shown here is derived from an EMBL/GenBank/DDBJ whole genome shotgun (WGS) entry which is preliminary data.</text>
</comment>
<keyword evidence="5" id="KW-0547">Nucleotide-binding</keyword>
<dbReference type="PANTHER" id="PTHR24421">
    <property type="entry name" value="NITRATE/NITRITE SENSOR PROTEIN NARX-RELATED"/>
    <property type="match status" value="1"/>
</dbReference>
<evidence type="ECO:0000313" key="12">
    <source>
        <dbReference type="EMBL" id="MDN3243074.1"/>
    </source>
</evidence>